<organism evidence="1 2">
    <name type="scientific">Pseudohongiella nitratireducens</name>
    <dbReference type="NCBI Taxonomy" id="1768907"/>
    <lineage>
        <taxon>Bacteria</taxon>
        <taxon>Pseudomonadati</taxon>
        <taxon>Pseudomonadota</taxon>
        <taxon>Gammaproteobacteria</taxon>
        <taxon>Pseudomonadales</taxon>
        <taxon>Pseudohongiellaceae</taxon>
        <taxon>Pseudohongiella</taxon>
    </lineage>
</organism>
<dbReference type="Proteomes" id="UP000627715">
    <property type="component" value="Unassembled WGS sequence"/>
</dbReference>
<accession>A0A917GMG8</accession>
<reference evidence="1" key="1">
    <citation type="journal article" date="2014" name="Int. J. Syst. Evol. Microbiol.">
        <title>Complete genome sequence of Corynebacterium casei LMG S-19264T (=DSM 44701T), isolated from a smear-ripened cheese.</title>
        <authorList>
            <consortium name="US DOE Joint Genome Institute (JGI-PGF)"/>
            <person name="Walter F."/>
            <person name="Albersmeier A."/>
            <person name="Kalinowski J."/>
            <person name="Ruckert C."/>
        </authorList>
    </citation>
    <scope>NUCLEOTIDE SEQUENCE</scope>
    <source>
        <strain evidence="1">CGMCC 1.15425</strain>
    </source>
</reference>
<dbReference type="AlphaFoldDB" id="A0A917GMG8"/>
<protein>
    <submittedName>
        <fullName evidence="1">Uncharacterized protein</fullName>
    </submittedName>
</protein>
<keyword evidence="2" id="KW-1185">Reference proteome</keyword>
<evidence type="ECO:0000313" key="1">
    <source>
        <dbReference type="EMBL" id="GGG51048.1"/>
    </source>
</evidence>
<evidence type="ECO:0000313" key="2">
    <source>
        <dbReference type="Proteomes" id="UP000627715"/>
    </source>
</evidence>
<sequence length="63" mass="6940">MYRIMTDESSLIDRPAGPVKVPVIKCKSIENDRLPGPGLAVARRIARALFTIGCERLYPGEVV</sequence>
<dbReference type="EMBL" id="BMIY01000002">
    <property type="protein sequence ID" value="GGG51048.1"/>
    <property type="molecule type" value="Genomic_DNA"/>
</dbReference>
<gene>
    <name evidence="1" type="ORF">GCM10011403_05250</name>
</gene>
<comment type="caution">
    <text evidence="1">The sequence shown here is derived from an EMBL/GenBank/DDBJ whole genome shotgun (WGS) entry which is preliminary data.</text>
</comment>
<name>A0A917GMG8_9GAMM</name>
<reference evidence="1" key="2">
    <citation type="submission" date="2020-09" db="EMBL/GenBank/DDBJ databases">
        <authorList>
            <person name="Sun Q."/>
            <person name="Zhou Y."/>
        </authorList>
    </citation>
    <scope>NUCLEOTIDE SEQUENCE</scope>
    <source>
        <strain evidence="1">CGMCC 1.15425</strain>
    </source>
</reference>
<proteinExistence type="predicted"/>